<organism evidence="3 4">
    <name type="scientific">Acorus gramineus</name>
    <name type="common">Dwarf sweet flag</name>
    <dbReference type="NCBI Taxonomy" id="55184"/>
    <lineage>
        <taxon>Eukaryota</taxon>
        <taxon>Viridiplantae</taxon>
        <taxon>Streptophyta</taxon>
        <taxon>Embryophyta</taxon>
        <taxon>Tracheophyta</taxon>
        <taxon>Spermatophyta</taxon>
        <taxon>Magnoliopsida</taxon>
        <taxon>Liliopsida</taxon>
        <taxon>Acoraceae</taxon>
        <taxon>Acorus</taxon>
    </lineage>
</organism>
<dbReference type="EMBL" id="JAUJYN010000004">
    <property type="protein sequence ID" value="KAK1273906.1"/>
    <property type="molecule type" value="Genomic_DNA"/>
</dbReference>
<dbReference type="AlphaFoldDB" id="A0AAV9BC98"/>
<feature type="domain" description="C2H2-type" evidence="2">
    <location>
        <begin position="159"/>
        <end position="181"/>
    </location>
</feature>
<evidence type="ECO:0000313" key="4">
    <source>
        <dbReference type="Proteomes" id="UP001179952"/>
    </source>
</evidence>
<dbReference type="SUPFAM" id="SSF57667">
    <property type="entry name" value="beta-beta-alpha zinc fingers"/>
    <property type="match status" value="1"/>
</dbReference>
<dbReference type="InterPro" id="IPR036236">
    <property type="entry name" value="Znf_C2H2_sf"/>
</dbReference>
<reference evidence="3" key="1">
    <citation type="journal article" date="2023" name="Nat. Commun.">
        <title>Diploid and tetraploid genomes of Acorus and the evolution of monocots.</title>
        <authorList>
            <person name="Ma L."/>
            <person name="Liu K.W."/>
            <person name="Li Z."/>
            <person name="Hsiao Y.Y."/>
            <person name="Qi Y."/>
            <person name="Fu T."/>
            <person name="Tang G.D."/>
            <person name="Zhang D."/>
            <person name="Sun W.H."/>
            <person name="Liu D.K."/>
            <person name="Li Y."/>
            <person name="Chen G.Z."/>
            <person name="Liu X.D."/>
            <person name="Liao X.Y."/>
            <person name="Jiang Y.T."/>
            <person name="Yu X."/>
            <person name="Hao Y."/>
            <person name="Huang J."/>
            <person name="Zhao X.W."/>
            <person name="Ke S."/>
            <person name="Chen Y.Y."/>
            <person name="Wu W.L."/>
            <person name="Hsu J.L."/>
            <person name="Lin Y.F."/>
            <person name="Huang M.D."/>
            <person name="Li C.Y."/>
            <person name="Huang L."/>
            <person name="Wang Z.W."/>
            <person name="Zhao X."/>
            <person name="Zhong W.Y."/>
            <person name="Peng D.H."/>
            <person name="Ahmad S."/>
            <person name="Lan S."/>
            <person name="Zhang J.S."/>
            <person name="Tsai W.C."/>
            <person name="Van de Peer Y."/>
            <person name="Liu Z.J."/>
        </authorList>
    </citation>
    <scope>NUCLEOTIDE SEQUENCE</scope>
    <source>
        <strain evidence="3">SCP</strain>
    </source>
</reference>
<feature type="region of interest" description="Disordered" evidence="1">
    <location>
        <begin position="74"/>
        <end position="111"/>
    </location>
</feature>
<keyword evidence="4" id="KW-1185">Reference proteome</keyword>
<dbReference type="GO" id="GO:0003676">
    <property type="term" value="F:nucleic acid binding"/>
    <property type="evidence" value="ECO:0007669"/>
    <property type="project" value="InterPro"/>
</dbReference>
<dbReference type="InterPro" id="IPR013087">
    <property type="entry name" value="Znf_C2H2_type"/>
</dbReference>
<feature type="compositionally biased region" description="Low complexity" evidence="1">
    <location>
        <begin position="99"/>
        <end position="111"/>
    </location>
</feature>
<name>A0AAV9BC98_ACOGR</name>
<dbReference type="GO" id="GO:0008270">
    <property type="term" value="F:zinc ion binding"/>
    <property type="evidence" value="ECO:0007669"/>
    <property type="project" value="InterPro"/>
</dbReference>
<reference evidence="3" key="2">
    <citation type="submission" date="2023-06" db="EMBL/GenBank/DDBJ databases">
        <authorList>
            <person name="Ma L."/>
            <person name="Liu K.-W."/>
            <person name="Li Z."/>
            <person name="Hsiao Y.-Y."/>
            <person name="Qi Y."/>
            <person name="Fu T."/>
            <person name="Tang G."/>
            <person name="Zhang D."/>
            <person name="Sun W.-H."/>
            <person name="Liu D.-K."/>
            <person name="Li Y."/>
            <person name="Chen G.-Z."/>
            <person name="Liu X.-D."/>
            <person name="Liao X.-Y."/>
            <person name="Jiang Y.-T."/>
            <person name="Yu X."/>
            <person name="Hao Y."/>
            <person name="Huang J."/>
            <person name="Zhao X.-W."/>
            <person name="Ke S."/>
            <person name="Chen Y.-Y."/>
            <person name="Wu W.-L."/>
            <person name="Hsu J.-L."/>
            <person name="Lin Y.-F."/>
            <person name="Huang M.-D."/>
            <person name="Li C.-Y."/>
            <person name="Huang L."/>
            <person name="Wang Z.-W."/>
            <person name="Zhao X."/>
            <person name="Zhong W.-Y."/>
            <person name="Peng D.-H."/>
            <person name="Ahmad S."/>
            <person name="Lan S."/>
            <person name="Zhang J.-S."/>
            <person name="Tsai W.-C."/>
            <person name="Van De Peer Y."/>
            <person name="Liu Z.-J."/>
        </authorList>
    </citation>
    <scope>NUCLEOTIDE SEQUENCE</scope>
    <source>
        <strain evidence="3">SCP</strain>
        <tissue evidence="3">Leaves</tissue>
    </source>
</reference>
<comment type="caution">
    <text evidence="3">The sequence shown here is derived from an EMBL/GenBank/DDBJ whole genome shotgun (WGS) entry which is preliminary data.</text>
</comment>
<feature type="compositionally biased region" description="Polar residues" evidence="1">
    <location>
        <begin position="9"/>
        <end position="21"/>
    </location>
</feature>
<evidence type="ECO:0000256" key="1">
    <source>
        <dbReference type="SAM" id="MobiDB-lite"/>
    </source>
</evidence>
<protein>
    <recommendedName>
        <fullName evidence="2">C2H2-type domain-containing protein</fullName>
    </recommendedName>
</protein>
<gene>
    <name evidence="3" type="ORF">QJS04_geneDACA007928</name>
</gene>
<proteinExistence type="predicted"/>
<evidence type="ECO:0000259" key="2">
    <source>
        <dbReference type="PROSITE" id="PS00028"/>
    </source>
</evidence>
<accession>A0AAV9BC98</accession>
<dbReference type="PROSITE" id="PS00028">
    <property type="entry name" value="ZINC_FINGER_C2H2_1"/>
    <property type="match status" value="1"/>
</dbReference>
<dbReference type="Gene3D" id="3.30.160.60">
    <property type="entry name" value="Classic Zinc Finger"/>
    <property type="match status" value="1"/>
</dbReference>
<evidence type="ECO:0000313" key="3">
    <source>
        <dbReference type="EMBL" id="KAK1273906.1"/>
    </source>
</evidence>
<dbReference type="Proteomes" id="UP001179952">
    <property type="component" value="Unassembled WGS sequence"/>
</dbReference>
<dbReference type="Pfam" id="PF12874">
    <property type="entry name" value="zf-met"/>
    <property type="match status" value="1"/>
</dbReference>
<dbReference type="SMART" id="SM00451">
    <property type="entry name" value="ZnF_U1"/>
    <property type="match status" value="1"/>
</dbReference>
<dbReference type="InterPro" id="IPR003604">
    <property type="entry name" value="Matrin/U1-like-C_Znf_C2H2"/>
</dbReference>
<sequence length="214" mass="23845">MDDGPQLAHVNTGSLDTTKNKPLNVDESSEFLGYPVMNCEEAWGIELSCRKMIDSGPHLAHVDTGSMHAPKCVPSSSLLGVKRNTSEDLPPSPLKIQHRQQPPQYIQGQHQSPKHVGLQGQQAIQQPPQQRVFQAQKFSEQVQISMHPPASDLMNPLWCELCEVVCSSPDNLKQHQQGKKHKIKQSQPFCTDLAFFCTAVCTQLQSFGCEKKHI</sequence>
<feature type="region of interest" description="Disordered" evidence="1">
    <location>
        <begin position="1"/>
        <end position="25"/>
    </location>
</feature>